<dbReference type="OrthoDB" id="2021138at2759"/>
<keyword evidence="2" id="KW-0677">Repeat</keyword>
<dbReference type="GeneID" id="587871"/>
<keyword evidence="3" id="KW-1133">Transmembrane helix</keyword>
<dbReference type="InterPro" id="IPR050715">
    <property type="entry name" value="LRR-SigEffector_domain"/>
</dbReference>
<accession>A0A7M7PR62</accession>
<dbReference type="RefSeq" id="XP_030855242.1">
    <property type="nucleotide sequence ID" value="XM_030999382.1"/>
</dbReference>
<keyword evidence="1" id="KW-0433">Leucine-rich repeat</keyword>
<dbReference type="SMART" id="SM00364">
    <property type="entry name" value="LRR_BAC"/>
    <property type="match status" value="9"/>
</dbReference>
<dbReference type="SUPFAM" id="SSF52058">
    <property type="entry name" value="L domain-like"/>
    <property type="match status" value="1"/>
</dbReference>
<dbReference type="InterPro" id="IPR001611">
    <property type="entry name" value="Leu-rich_rpt"/>
</dbReference>
<dbReference type="Pfam" id="PF13855">
    <property type="entry name" value="LRR_8"/>
    <property type="match status" value="2"/>
</dbReference>
<dbReference type="PANTHER" id="PTHR45752:SF195">
    <property type="entry name" value="LEUCINE-RICH REPEAT (LRR) FAMILY PROTEIN-RELATED"/>
    <property type="match status" value="1"/>
</dbReference>
<organism evidence="4 5">
    <name type="scientific">Strongylocentrotus purpuratus</name>
    <name type="common">Purple sea urchin</name>
    <dbReference type="NCBI Taxonomy" id="7668"/>
    <lineage>
        <taxon>Eukaryota</taxon>
        <taxon>Metazoa</taxon>
        <taxon>Echinodermata</taxon>
        <taxon>Eleutherozoa</taxon>
        <taxon>Echinozoa</taxon>
        <taxon>Echinoidea</taxon>
        <taxon>Euechinoidea</taxon>
        <taxon>Echinacea</taxon>
        <taxon>Camarodonta</taxon>
        <taxon>Echinidea</taxon>
        <taxon>Strongylocentrotidae</taxon>
        <taxon>Strongylocentrotus</taxon>
    </lineage>
</organism>
<protein>
    <submittedName>
        <fullName evidence="4">Uncharacterized protein</fullName>
    </submittedName>
</protein>
<dbReference type="Proteomes" id="UP000007110">
    <property type="component" value="Unassembled WGS sequence"/>
</dbReference>
<keyword evidence="3" id="KW-0812">Transmembrane</keyword>
<evidence type="ECO:0000313" key="5">
    <source>
        <dbReference type="Proteomes" id="UP000007110"/>
    </source>
</evidence>
<dbReference type="Gene3D" id="3.80.10.10">
    <property type="entry name" value="Ribonuclease Inhibitor"/>
    <property type="match status" value="2"/>
</dbReference>
<evidence type="ECO:0000256" key="3">
    <source>
        <dbReference type="SAM" id="Phobius"/>
    </source>
</evidence>
<sequence length="548" mass="60840">MEQCWLDTLQGLIPLSGLTDLLSATDDLQSFALAIFVVGLLSFTVVCLVFGLLRNGVRAPDKRGGEKQGGARRRCGGHAARGDEAVYGPLATGATVGHTSTKRWITHRKHERSLSNMRRDSPRSGGEVIISCREIPRLQPSLSCRSCGLLQAKRKCSYKQCGACCRANKLSICSAHGTGDAAALGMVETACEEKQVEVDISYMNLKCCPQLIGYVGRQLTVLNLSNNRLVSLPEEIGLLGGLEQLFLQYNCLEKLPKCIGNFSHLQELDCKNNHLQSLPSTLGRLSILVILNVTNNLLTELTGSIGQLTHLEELCAHSNQLTSLPDEMCNLVNLTALYVGENHLRSLPSAFGRLVRLTELDLSSCELTHLPASLSRCTSLNKVWLSNNRLTSLPDQIGRLHRLKELHVRNNPLKYFPASLSYLQLYTFSVNQDKLLDEWDQEVTSKLTFRPETSVPPLQELAARCISSSGVNWNKGDLPAKLSEMLQNVRQCSCCEGPFFTYYSSELVFANIGIFHRVPLYQQICSPYYNIRCQPVTWNVPHPHQVND</sequence>
<name>A0A7M7PR62_STRPU</name>
<evidence type="ECO:0000256" key="1">
    <source>
        <dbReference type="ARBA" id="ARBA00022614"/>
    </source>
</evidence>
<proteinExistence type="predicted"/>
<dbReference type="PANTHER" id="PTHR45752">
    <property type="entry name" value="LEUCINE-RICH REPEAT-CONTAINING"/>
    <property type="match status" value="1"/>
</dbReference>
<dbReference type="OMA" id="ECCRANK"/>
<feature type="transmembrane region" description="Helical" evidence="3">
    <location>
        <begin position="31"/>
        <end position="53"/>
    </location>
</feature>
<dbReference type="SMART" id="SM00369">
    <property type="entry name" value="LRR_TYP"/>
    <property type="match status" value="8"/>
</dbReference>
<evidence type="ECO:0000313" key="4">
    <source>
        <dbReference type="EnsemblMetazoa" id="XP_030855242"/>
    </source>
</evidence>
<keyword evidence="5" id="KW-1185">Reference proteome</keyword>
<dbReference type="InParanoid" id="A0A7M7PR62"/>
<dbReference type="InterPro" id="IPR032675">
    <property type="entry name" value="LRR_dom_sf"/>
</dbReference>
<dbReference type="EnsemblMetazoa" id="XM_030999382">
    <property type="protein sequence ID" value="XP_030855242"/>
    <property type="gene ID" value="LOC587871"/>
</dbReference>
<keyword evidence="3" id="KW-0472">Membrane</keyword>
<dbReference type="AlphaFoldDB" id="A0A7M7PR62"/>
<reference evidence="5" key="1">
    <citation type="submission" date="2015-02" db="EMBL/GenBank/DDBJ databases">
        <title>Genome sequencing for Strongylocentrotus purpuratus.</title>
        <authorList>
            <person name="Murali S."/>
            <person name="Liu Y."/>
            <person name="Vee V."/>
            <person name="English A."/>
            <person name="Wang M."/>
            <person name="Skinner E."/>
            <person name="Han Y."/>
            <person name="Muzny D.M."/>
            <person name="Worley K.C."/>
            <person name="Gibbs R.A."/>
        </authorList>
    </citation>
    <scope>NUCLEOTIDE SEQUENCE</scope>
</reference>
<dbReference type="InterPro" id="IPR003591">
    <property type="entry name" value="Leu-rich_rpt_typical-subtyp"/>
</dbReference>
<dbReference type="PROSITE" id="PS51450">
    <property type="entry name" value="LRR"/>
    <property type="match status" value="2"/>
</dbReference>
<evidence type="ECO:0000256" key="2">
    <source>
        <dbReference type="ARBA" id="ARBA00022737"/>
    </source>
</evidence>
<dbReference type="KEGG" id="spu:587871"/>
<reference evidence="4" key="2">
    <citation type="submission" date="2021-01" db="UniProtKB">
        <authorList>
            <consortium name="EnsemblMetazoa"/>
        </authorList>
    </citation>
    <scope>IDENTIFICATION</scope>
</reference>